<evidence type="ECO:0000313" key="3">
    <source>
        <dbReference type="Proteomes" id="UP000682416"/>
    </source>
</evidence>
<feature type="region of interest" description="Disordered" evidence="1">
    <location>
        <begin position="1"/>
        <end position="22"/>
    </location>
</feature>
<sequence>MAEQLAAGPLLQQTWRDGPDSGHPRGYALVAAAVGLAQAGVSSPLTREQIHAAHSAYLPAPPPLPEDADRAWEWATKQRSGMAGLLVPADHDGRWRAFDYLTLPGPLPEAVWNAALDPAFAQDHFDVGVMADKADRADIAETAWRASAKGATPPR</sequence>
<accession>A0A975LCP7</accession>
<dbReference type="KEGG" id="nec:KGD82_27650"/>
<name>A0A975LCP7_9ACTN</name>
<reference evidence="2" key="1">
    <citation type="submission" date="2021-05" db="EMBL/GenBank/DDBJ databases">
        <authorList>
            <person name="Kaiqin L."/>
            <person name="Jian G."/>
        </authorList>
    </citation>
    <scope>NUCLEOTIDE SEQUENCE</scope>
    <source>
        <strain evidence="2">HDS5</strain>
        <plasmid evidence="2">unnamed2</plasmid>
    </source>
</reference>
<dbReference type="EMBL" id="CP074403">
    <property type="protein sequence ID" value="QVJ03464.1"/>
    <property type="molecule type" value="Genomic_DNA"/>
</dbReference>
<dbReference type="Proteomes" id="UP000682416">
    <property type="component" value="Plasmid unnamed2"/>
</dbReference>
<gene>
    <name evidence="2" type="ORF">KGD82_27650</name>
</gene>
<dbReference type="AlphaFoldDB" id="A0A975LCP7"/>
<proteinExistence type="predicted"/>
<organism evidence="2 3">
    <name type="scientific">Nocardiopsis eucommiae</name>
    <dbReference type="NCBI Taxonomy" id="2831970"/>
    <lineage>
        <taxon>Bacteria</taxon>
        <taxon>Bacillati</taxon>
        <taxon>Actinomycetota</taxon>
        <taxon>Actinomycetes</taxon>
        <taxon>Streptosporangiales</taxon>
        <taxon>Nocardiopsidaceae</taxon>
        <taxon>Nocardiopsis</taxon>
    </lineage>
</organism>
<protein>
    <submittedName>
        <fullName evidence="2">Uncharacterized protein</fullName>
    </submittedName>
</protein>
<keyword evidence="2" id="KW-0614">Plasmid</keyword>
<evidence type="ECO:0000313" key="2">
    <source>
        <dbReference type="EMBL" id="QVJ03464.1"/>
    </source>
</evidence>
<evidence type="ECO:0000256" key="1">
    <source>
        <dbReference type="SAM" id="MobiDB-lite"/>
    </source>
</evidence>
<geneLocation type="plasmid" evidence="2 3">
    <name>unnamed2</name>
</geneLocation>
<keyword evidence="3" id="KW-1185">Reference proteome</keyword>